<evidence type="ECO:0000313" key="2">
    <source>
        <dbReference type="EMBL" id="RAL07995.1"/>
    </source>
</evidence>
<sequence length="93" mass="10608">MTPSAHERGLPFLGPLRRRRRRRRRRTFGMRASSAFSSREELPGPDQFILVFCRGVLVLLIRRGRLVFCRAGLVVVLCIEVLVLVLCRGDGES</sequence>
<keyword evidence="1" id="KW-0472">Membrane</keyword>
<gene>
    <name evidence="2" type="ORF">BO97DRAFT_230236</name>
</gene>
<dbReference type="EMBL" id="KZ824321">
    <property type="protein sequence ID" value="RAL07995.1"/>
    <property type="molecule type" value="Genomic_DNA"/>
</dbReference>
<dbReference type="VEuPathDB" id="FungiDB:BO97DRAFT_230236"/>
<reference evidence="2 3" key="1">
    <citation type="submission" date="2018-02" db="EMBL/GenBank/DDBJ databases">
        <title>The genomes of Aspergillus section Nigri reveals drivers in fungal speciation.</title>
        <authorList>
            <consortium name="DOE Joint Genome Institute"/>
            <person name="Vesth T.C."/>
            <person name="Nybo J."/>
            <person name="Theobald S."/>
            <person name="Brandl J."/>
            <person name="Frisvad J.C."/>
            <person name="Nielsen K.F."/>
            <person name="Lyhne E.K."/>
            <person name="Kogle M.E."/>
            <person name="Kuo A."/>
            <person name="Riley R."/>
            <person name="Clum A."/>
            <person name="Nolan M."/>
            <person name="Lipzen A."/>
            <person name="Salamov A."/>
            <person name="Henrissat B."/>
            <person name="Wiebenga A."/>
            <person name="De vries R.P."/>
            <person name="Grigoriev I.V."/>
            <person name="Mortensen U.H."/>
            <person name="Andersen M.R."/>
            <person name="Baker S.E."/>
        </authorList>
    </citation>
    <scope>NUCLEOTIDE SEQUENCE [LARGE SCALE GENOMIC DNA]</scope>
    <source>
        <strain evidence="2 3">CBS 101889</strain>
    </source>
</reference>
<keyword evidence="1" id="KW-1133">Transmembrane helix</keyword>
<organism evidence="2 3">
    <name type="scientific">Aspergillus homomorphus (strain CBS 101889)</name>
    <dbReference type="NCBI Taxonomy" id="1450537"/>
    <lineage>
        <taxon>Eukaryota</taxon>
        <taxon>Fungi</taxon>
        <taxon>Dikarya</taxon>
        <taxon>Ascomycota</taxon>
        <taxon>Pezizomycotina</taxon>
        <taxon>Eurotiomycetes</taxon>
        <taxon>Eurotiomycetidae</taxon>
        <taxon>Eurotiales</taxon>
        <taxon>Aspergillaceae</taxon>
        <taxon>Aspergillus</taxon>
        <taxon>Aspergillus subgen. Circumdati</taxon>
    </lineage>
</organism>
<name>A0A395HL91_ASPHC</name>
<feature type="transmembrane region" description="Helical" evidence="1">
    <location>
        <begin position="67"/>
        <end position="86"/>
    </location>
</feature>
<dbReference type="GeneID" id="37195005"/>
<evidence type="ECO:0000256" key="1">
    <source>
        <dbReference type="SAM" id="Phobius"/>
    </source>
</evidence>
<dbReference type="RefSeq" id="XP_025547149.1">
    <property type="nucleotide sequence ID" value="XM_025690716.1"/>
</dbReference>
<keyword evidence="1" id="KW-0812">Transmembrane</keyword>
<keyword evidence="3" id="KW-1185">Reference proteome</keyword>
<dbReference type="AlphaFoldDB" id="A0A395HL91"/>
<proteinExistence type="predicted"/>
<evidence type="ECO:0000313" key="3">
    <source>
        <dbReference type="Proteomes" id="UP000248961"/>
    </source>
</evidence>
<protein>
    <submittedName>
        <fullName evidence="2">Uncharacterized protein</fullName>
    </submittedName>
</protein>
<accession>A0A395HL91</accession>
<dbReference type="Proteomes" id="UP000248961">
    <property type="component" value="Unassembled WGS sequence"/>
</dbReference>